<gene>
    <name evidence="3" type="ORF">KQ910_12705</name>
</gene>
<feature type="signal peptide" evidence="2">
    <location>
        <begin position="1"/>
        <end position="26"/>
    </location>
</feature>
<sequence length="516" mass="53711">MNRGSRGRLLPLLAAGLGLLGSPALAQGPMGPGGGGMAPQPRVAPPPPPPPPPPPVVVPVAPGLQPGAPAGIAPRTGSASGSDVQPQAPVPPAPVQSTPVQPAPRDRPPATTKTTTTGTAPVAAPAVPSVTRSTALVSASKGLRPARDVPLVSTDDKGGNRTPLRTDGKGQFSLGPLAPGVRDIALPLADLQRALPTGTKRLPSVTVSLVVPAAPGAGPRGNLVMHTYVRPDPKKDIRARITVPRTGGGTIVDWGDGTPPVDTVRDGWPVNVGGGRGPVDTIGTVSFVRKFEKMGFIQMDPCTPWWQCAPPPDPDPPPDLPPEDPWTEILPEGDPPPDDPIIEIVELDDPPKDDPPKDDPPRDRPPWEDPPKDDPPPPQIGEKGTFDVGPLQPGIREIRLGLPIAEPPRPPVKVALLLPVEPRAAVEALNAGGRPPRVGEKDRLHLVEHIYAPDTTAQTLRVRISMAKDGSGALVDWGDGTPVTDVKRDGKPIAAASVDREAVGRILFLGSKKKQP</sequence>
<dbReference type="EMBL" id="JAHOPB010000001">
    <property type="protein sequence ID" value="MBU8874627.1"/>
    <property type="molecule type" value="Genomic_DNA"/>
</dbReference>
<feature type="compositionally biased region" description="Acidic residues" evidence="1">
    <location>
        <begin position="335"/>
        <end position="348"/>
    </location>
</feature>
<feature type="compositionally biased region" description="Low complexity" evidence="1">
    <location>
        <begin position="109"/>
        <end position="132"/>
    </location>
</feature>
<name>A0ABS6IJ48_9HYPH</name>
<feature type="chain" id="PRO_5046898351" evidence="2">
    <location>
        <begin position="27"/>
        <end position="516"/>
    </location>
</feature>
<evidence type="ECO:0000313" key="4">
    <source>
        <dbReference type="Proteomes" id="UP000727907"/>
    </source>
</evidence>
<dbReference type="RefSeq" id="WP_216960499.1">
    <property type="nucleotide sequence ID" value="NZ_JAHOPB010000001.1"/>
</dbReference>
<keyword evidence="2" id="KW-0732">Signal</keyword>
<feature type="region of interest" description="Disordered" evidence="1">
    <location>
        <begin position="305"/>
        <end position="391"/>
    </location>
</feature>
<dbReference type="Proteomes" id="UP000727907">
    <property type="component" value="Unassembled WGS sequence"/>
</dbReference>
<feature type="compositionally biased region" description="Low complexity" evidence="1">
    <location>
        <begin position="58"/>
        <end position="74"/>
    </location>
</feature>
<comment type="caution">
    <text evidence="3">The sequence shown here is derived from an EMBL/GenBank/DDBJ whole genome shotgun (WGS) entry which is preliminary data.</text>
</comment>
<feature type="compositionally biased region" description="Pro residues" evidence="1">
    <location>
        <begin position="309"/>
        <end position="320"/>
    </location>
</feature>
<feature type="compositionally biased region" description="Basic and acidic residues" evidence="1">
    <location>
        <begin position="154"/>
        <end position="168"/>
    </location>
</feature>
<evidence type="ECO:0000256" key="2">
    <source>
        <dbReference type="SAM" id="SignalP"/>
    </source>
</evidence>
<feature type="region of interest" description="Disordered" evidence="1">
    <location>
        <begin position="22"/>
        <end position="174"/>
    </location>
</feature>
<proteinExistence type="predicted"/>
<evidence type="ECO:0000313" key="3">
    <source>
        <dbReference type="EMBL" id="MBU8874627.1"/>
    </source>
</evidence>
<evidence type="ECO:0000256" key="1">
    <source>
        <dbReference type="SAM" id="MobiDB-lite"/>
    </source>
</evidence>
<protein>
    <submittedName>
        <fullName evidence="3">Uncharacterized protein</fullName>
    </submittedName>
</protein>
<accession>A0ABS6IJ48</accession>
<organism evidence="3 4">
    <name type="scientific">Reyranella humidisoli</name>
    <dbReference type="NCBI Taxonomy" id="2849149"/>
    <lineage>
        <taxon>Bacteria</taxon>
        <taxon>Pseudomonadati</taxon>
        <taxon>Pseudomonadota</taxon>
        <taxon>Alphaproteobacteria</taxon>
        <taxon>Hyphomicrobiales</taxon>
        <taxon>Reyranellaceae</taxon>
        <taxon>Reyranella</taxon>
    </lineage>
</organism>
<keyword evidence="4" id="KW-1185">Reference proteome</keyword>
<feature type="compositionally biased region" description="Pro residues" evidence="1">
    <location>
        <begin position="42"/>
        <end position="57"/>
    </location>
</feature>
<reference evidence="3 4" key="1">
    <citation type="submission" date="2021-06" db="EMBL/GenBank/DDBJ databases">
        <authorList>
            <person name="Lee D.H."/>
        </authorList>
    </citation>
    <scope>NUCLEOTIDE SEQUENCE [LARGE SCALE GENOMIC DNA]</scope>
    <source>
        <strain evidence="3 4">MMS21-HV4-11</strain>
    </source>
</reference>
<feature type="compositionally biased region" description="Basic and acidic residues" evidence="1">
    <location>
        <begin position="349"/>
        <end position="375"/>
    </location>
</feature>